<organism evidence="2">
    <name type="scientific">Podospora anserina</name>
    <name type="common">Pleurage anserina</name>
    <dbReference type="NCBI Taxonomy" id="2587412"/>
    <lineage>
        <taxon>Eukaryota</taxon>
        <taxon>Fungi</taxon>
        <taxon>Dikarya</taxon>
        <taxon>Ascomycota</taxon>
        <taxon>Pezizomycotina</taxon>
        <taxon>Sordariomycetes</taxon>
        <taxon>Sordariomycetidae</taxon>
        <taxon>Sordariales</taxon>
        <taxon>Podosporaceae</taxon>
        <taxon>Podospora</taxon>
    </lineage>
</organism>
<dbReference type="InterPro" id="IPR029058">
    <property type="entry name" value="AB_hydrolase_fold"/>
</dbReference>
<feature type="compositionally biased region" description="Polar residues" evidence="1">
    <location>
        <begin position="301"/>
        <end position="314"/>
    </location>
</feature>
<evidence type="ECO:0000313" key="2">
    <source>
        <dbReference type="EMBL" id="CAD60565.1"/>
    </source>
</evidence>
<accession>Q875F8</accession>
<dbReference type="PANTHER" id="PTHR42103">
    <property type="entry name" value="ALPHA/BETA-HYDROLASES SUPERFAMILY PROTEIN"/>
    <property type="match status" value="1"/>
</dbReference>
<dbReference type="AlphaFoldDB" id="Q875F8"/>
<dbReference type="PANTHER" id="PTHR42103:SF2">
    <property type="entry name" value="AB HYDROLASE-1 DOMAIN-CONTAINING PROTEIN"/>
    <property type="match status" value="1"/>
</dbReference>
<reference evidence="2" key="1">
    <citation type="submission" date="2003-01" db="EMBL/GenBank/DDBJ databases">
        <authorList>
            <person name="Genoscope"/>
        </authorList>
    </citation>
    <scope>NUCLEOTIDE SEQUENCE</scope>
</reference>
<feature type="compositionally biased region" description="Basic and acidic residues" evidence="1">
    <location>
        <begin position="250"/>
        <end position="259"/>
    </location>
</feature>
<dbReference type="SUPFAM" id="SSF53474">
    <property type="entry name" value="alpha/beta-Hydrolases"/>
    <property type="match status" value="2"/>
</dbReference>
<evidence type="ECO:0000256" key="1">
    <source>
        <dbReference type="SAM" id="MobiDB-lite"/>
    </source>
</evidence>
<feature type="region of interest" description="Disordered" evidence="1">
    <location>
        <begin position="283"/>
        <end position="314"/>
    </location>
</feature>
<dbReference type="VEuPathDB" id="FungiDB:PODANS_5_4790"/>
<proteinExistence type="predicted"/>
<sequence>MLPEPNITFTVPSLHDALDIDCRVYHPELLAPTSDAAQWKKHAAIFAHPYAPLGGSFDDPVVGIVASALLRMGFLVTTFNFRGAHGSAGKTSWTGKAEQADYKSVIGFVTHYVHCLNPYPHITLRRSHSEVRENEVELEGRVAAKIQLQPPTPEPTLMEATPLSAASTKPVLLMGGYSYGSMITAQLPEIEPVMALFETPENGTPAAEIRLRAEHLAEKQNTTLADLRADFVDRQHAGSPRRTGGLRVGGIEDIRRPHEPRRSLSVELEERIRHGIEELMAKTKKGPKASQLTEIRDGDGPNSTRDAACSTSKHAATDHLPPIIGRTQYRPAYLLVSPLQGIVTNFIAMSVPTPISSLARKAWNRLPAKPGKKSATSPEAPKPIGRSILYYLSSFHLHDEHPTLTQLTQTHTMRMLKTHNPENKLTQHDTLVVYGDNDVFTPVRKLRTWTARLQAVPNSKFRGVEVYSATHFWAQAKVAQTLRDAVIVFAQSLLAET</sequence>
<feature type="region of interest" description="Disordered" evidence="1">
    <location>
        <begin position="236"/>
        <end position="259"/>
    </location>
</feature>
<protein>
    <submittedName>
        <fullName evidence="2">Uncharacterized protein Pa5G0053</fullName>
    </submittedName>
</protein>
<dbReference type="Gene3D" id="3.40.50.1820">
    <property type="entry name" value="alpha/beta hydrolase"/>
    <property type="match status" value="1"/>
</dbReference>
<dbReference type="EMBL" id="AL627362">
    <property type="protein sequence ID" value="CAD60565.1"/>
    <property type="molecule type" value="Genomic_DNA"/>
</dbReference>
<name>Q875F8_PODAS</name>